<protein>
    <submittedName>
        <fullName evidence="11">MotA/TolQ/ExbB proton channel family protein</fullName>
    </submittedName>
</protein>
<comment type="caution">
    <text evidence="11">The sequence shown here is derived from an EMBL/GenBank/DDBJ whole genome shotgun (WGS) entry which is preliminary data.</text>
</comment>
<evidence type="ECO:0000259" key="10">
    <source>
        <dbReference type="Pfam" id="PF01618"/>
    </source>
</evidence>
<dbReference type="InterPro" id="IPR002898">
    <property type="entry name" value="MotA_ExbB_proton_chnl"/>
</dbReference>
<keyword evidence="4 9" id="KW-0812">Transmembrane</keyword>
<keyword evidence="2 8" id="KW-0813">Transport</keyword>
<reference evidence="12" key="1">
    <citation type="submission" date="2023-07" db="EMBL/GenBank/DDBJ databases">
        <title>Molecular identification of indigenous halophilic bacteria isolated from red sea cost, biodegradation of synthetic dyes and assessment of degraded metabolite toxicity.</title>
        <authorList>
            <person name="Chaieb K."/>
            <person name="Altayb H.N."/>
        </authorList>
    </citation>
    <scope>NUCLEOTIDE SEQUENCE [LARGE SCALE GENOMIC DNA]</scope>
    <source>
        <strain evidence="12">K20</strain>
    </source>
</reference>
<evidence type="ECO:0000256" key="2">
    <source>
        <dbReference type="ARBA" id="ARBA00022448"/>
    </source>
</evidence>
<gene>
    <name evidence="11" type="ORF">LDJ79_20420</name>
</gene>
<dbReference type="InterPro" id="IPR050790">
    <property type="entry name" value="ExbB/TolQ_transport"/>
</dbReference>
<dbReference type="Proteomes" id="UP001199044">
    <property type="component" value="Unassembled WGS sequence"/>
</dbReference>
<dbReference type="EMBL" id="JAIWIU010000174">
    <property type="protein sequence ID" value="MCA2018493.1"/>
    <property type="molecule type" value="Genomic_DNA"/>
</dbReference>
<dbReference type="PANTHER" id="PTHR30625:SF15">
    <property type="entry name" value="BIOPOLYMER TRANSPORT PROTEIN EXBB"/>
    <property type="match status" value="1"/>
</dbReference>
<keyword evidence="3" id="KW-1003">Cell membrane</keyword>
<evidence type="ECO:0000256" key="6">
    <source>
        <dbReference type="ARBA" id="ARBA00022989"/>
    </source>
</evidence>
<evidence type="ECO:0000313" key="11">
    <source>
        <dbReference type="EMBL" id="MCA2018493.1"/>
    </source>
</evidence>
<keyword evidence="6 9" id="KW-1133">Transmembrane helix</keyword>
<keyword evidence="5 8" id="KW-0653">Protein transport</keyword>
<comment type="similarity">
    <text evidence="8">Belongs to the exbB/tolQ family.</text>
</comment>
<evidence type="ECO:0000256" key="8">
    <source>
        <dbReference type="RuleBase" id="RU004057"/>
    </source>
</evidence>
<evidence type="ECO:0000256" key="7">
    <source>
        <dbReference type="ARBA" id="ARBA00023136"/>
    </source>
</evidence>
<feature type="domain" description="MotA/TolQ/ExbB proton channel" evidence="10">
    <location>
        <begin position="76"/>
        <end position="186"/>
    </location>
</feature>
<accession>A0ABS7YT09</accession>
<feature type="transmembrane region" description="Helical" evidence="9">
    <location>
        <begin position="155"/>
        <end position="180"/>
    </location>
</feature>
<sequence length="210" mass="22782">MSNVILNQDIWSIATAIPLLLCSLIAIALILDRSLAALRCKVLTHKQQQDISTLLNQGSWNEVSNAIASSGAGYQAAMSEFANTTSLDKELREEALGLWLARYTKTLRRRLSALTTIATLAPMLGLLGTIVGLMRSFHNIGLSNGPVEPALVADGLWQALSTTAAGMIIAVLCVMCHALFQSRIRYHLSDVTDLLNRCCLTHLVAEAKHD</sequence>
<dbReference type="PANTHER" id="PTHR30625">
    <property type="entry name" value="PROTEIN TOLQ"/>
    <property type="match status" value="1"/>
</dbReference>
<dbReference type="RefSeq" id="WP_068713116.1">
    <property type="nucleotide sequence ID" value="NZ_AP014635.1"/>
</dbReference>
<proteinExistence type="inferred from homology"/>
<comment type="subcellular location">
    <subcellularLocation>
        <location evidence="1">Cell membrane</location>
        <topology evidence="1">Multi-pass membrane protein</topology>
    </subcellularLocation>
    <subcellularLocation>
        <location evidence="8">Membrane</location>
        <topology evidence="8">Multi-pass membrane protein</topology>
    </subcellularLocation>
</comment>
<evidence type="ECO:0000256" key="3">
    <source>
        <dbReference type="ARBA" id="ARBA00022475"/>
    </source>
</evidence>
<evidence type="ECO:0000256" key="9">
    <source>
        <dbReference type="SAM" id="Phobius"/>
    </source>
</evidence>
<evidence type="ECO:0000256" key="1">
    <source>
        <dbReference type="ARBA" id="ARBA00004651"/>
    </source>
</evidence>
<keyword evidence="7 9" id="KW-0472">Membrane</keyword>
<dbReference type="Pfam" id="PF01618">
    <property type="entry name" value="MotA_ExbB"/>
    <property type="match status" value="1"/>
</dbReference>
<evidence type="ECO:0000313" key="12">
    <source>
        <dbReference type="Proteomes" id="UP001199044"/>
    </source>
</evidence>
<feature type="transmembrane region" description="Helical" evidence="9">
    <location>
        <begin position="111"/>
        <end position="135"/>
    </location>
</feature>
<evidence type="ECO:0000256" key="4">
    <source>
        <dbReference type="ARBA" id="ARBA00022692"/>
    </source>
</evidence>
<evidence type="ECO:0000256" key="5">
    <source>
        <dbReference type="ARBA" id="ARBA00022927"/>
    </source>
</evidence>
<organism evidence="11 12">
    <name type="scientific">Vibrio tritonius</name>
    <dbReference type="NCBI Taxonomy" id="1435069"/>
    <lineage>
        <taxon>Bacteria</taxon>
        <taxon>Pseudomonadati</taxon>
        <taxon>Pseudomonadota</taxon>
        <taxon>Gammaproteobacteria</taxon>
        <taxon>Vibrionales</taxon>
        <taxon>Vibrionaceae</taxon>
        <taxon>Vibrio</taxon>
    </lineage>
</organism>
<keyword evidence="12" id="KW-1185">Reference proteome</keyword>
<feature type="transmembrane region" description="Helical" evidence="9">
    <location>
        <begin position="12"/>
        <end position="31"/>
    </location>
</feature>
<name>A0ABS7YT09_9VIBR</name>